<accession>A0AAD5S6E7</accession>
<name>A0AAD5S6E7_9FUNG</name>
<gene>
    <name evidence="2" type="ORF">HK097_011390</name>
</gene>
<dbReference type="AlphaFoldDB" id="A0AAD5S6E7"/>
<evidence type="ECO:0000313" key="3">
    <source>
        <dbReference type="Proteomes" id="UP001212841"/>
    </source>
</evidence>
<feature type="region of interest" description="Disordered" evidence="1">
    <location>
        <begin position="115"/>
        <end position="146"/>
    </location>
</feature>
<reference evidence="2" key="1">
    <citation type="submission" date="2020-05" db="EMBL/GenBank/DDBJ databases">
        <title>Phylogenomic resolution of chytrid fungi.</title>
        <authorList>
            <person name="Stajich J.E."/>
            <person name="Amses K."/>
            <person name="Simmons R."/>
            <person name="Seto K."/>
            <person name="Myers J."/>
            <person name="Bonds A."/>
            <person name="Quandt C.A."/>
            <person name="Barry K."/>
            <person name="Liu P."/>
            <person name="Grigoriev I."/>
            <person name="Longcore J.E."/>
            <person name="James T.Y."/>
        </authorList>
    </citation>
    <scope>NUCLEOTIDE SEQUENCE</scope>
    <source>
        <strain evidence="2">JEL0318</strain>
    </source>
</reference>
<protein>
    <submittedName>
        <fullName evidence="2">Uncharacterized protein</fullName>
    </submittedName>
</protein>
<dbReference type="Proteomes" id="UP001212841">
    <property type="component" value="Unassembled WGS sequence"/>
</dbReference>
<dbReference type="EMBL" id="JADGJD010000931">
    <property type="protein sequence ID" value="KAJ3047612.1"/>
    <property type="molecule type" value="Genomic_DNA"/>
</dbReference>
<sequence length="146" mass="16328">KVKTCYIWYTNDGIEYVAYRELKDAFREAFEVTGRAAVKHTEGKSKATKQGKADVGTYAALFGQKLGLHQHARASAGYNSKQFSLPRDAQLMLMDNVAFHKTGLRRSALSSVPILTSIRPGPPALDPEELRTPRRRKYQPGPPIRP</sequence>
<keyword evidence="3" id="KW-1185">Reference proteome</keyword>
<evidence type="ECO:0000256" key="1">
    <source>
        <dbReference type="SAM" id="MobiDB-lite"/>
    </source>
</evidence>
<proteinExistence type="predicted"/>
<feature type="non-terminal residue" evidence="2">
    <location>
        <position position="146"/>
    </location>
</feature>
<comment type="caution">
    <text evidence="2">The sequence shown here is derived from an EMBL/GenBank/DDBJ whole genome shotgun (WGS) entry which is preliminary data.</text>
</comment>
<organism evidence="2 3">
    <name type="scientific">Rhizophlyctis rosea</name>
    <dbReference type="NCBI Taxonomy" id="64517"/>
    <lineage>
        <taxon>Eukaryota</taxon>
        <taxon>Fungi</taxon>
        <taxon>Fungi incertae sedis</taxon>
        <taxon>Chytridiomycota</taxon>
        <taxon>Chytridiomycota incertae sedis</taxon>
        <taxon>Chytridiomycetes</taxon>
        <taxon>Rhizophlyctidales</taxon>
        <taxon>Rhizophlyctidaceae</taxon>
        <taxon>Rhizophlyctis</taxon>
    </lineage>
</organism>
<evidence type="ECO:0000313" key="2">
    <source>
        <dbReference type="EMBL" id="KAJ3047612.1"/>
    </source>
</evidence>